<proteinExistence type="predicted"/>
<evidence type="ECO:0000313" key="2">
    <source>
        <dbReference type="EMBL" id="MET9845389.1"/>
    </source>
</evidence>
<dbReference type="EMBL" id="JBEXPZ010000014">
    <property type="protein sequence ID" value="MET9845389.1"/>
    <property type="molecule type" value="Genomic_DNA"/>
</dbReference>
<comment type="caution">
    <text evidence="2">The sequence shown here is derived from an EMBL/GenBank/DDBJ whole genome shotgun (WGS) entry which is preliminary data.</text>
</comment>
<name>A0ABV2UYA3_9ACTN</name>
<dbReference type="Pfam" id="PF03559">
    <property type="entry name" value="Hexose_dehydrat"/>
    <property type="match status" value="2"/>
</dbReference>
<keyword evidence="3" id="KW-1185">Reference proteome</keyword>
<evidence type="ECO:0000313" key="3">
    <source>
        <dbReference type="Proteomes" id="UP001550210"/>
    </source>
</evidence>
<dbReference type="InterPro" id="IPR038153">
    <property type="entry name" value="EvaA-like_sf"/>
</dbReference>
<gene>
    <name evidence="2" type="ORF">ABZZ21_12540</name>
</gene>
<sequence>MFPTVFRFRQTSEFLDWFAERNRTHRHRVTPVPLDALDGWASDPETGNLRHRTGKFFTVEGVEITTGRRETRSWTQPIIVQPEAGILGILVKDFDGVRHFLLQAKMEPGNINVLQMSPTVQATRSNFTRVHQGGAVPYLEYFLAPPRRRVLFDALQSEQGSWFHSKRNRNMIVELPPDEDVPPREGFCWLTLEQIGDLLALDNVVNMDTRTVLSGLPEPWPDDLGAPGAEDRGLHSMTELLSWFTDVKAPQDLHRRRIPLAEVKGWTHTGDRFVHEEGRYFSVIGVDVEADGREVARWSQPMLAPAGRGVIAFLTRRIDGRRHVLVNARTEAGSRDIAEMAPTVQCCPANYDGRPEEKRPRFLDTVLSADPSRILFDVVHSEEGGRFHHAENRYLVVEADDGVPLDAGEDHIWMTPGQLGSLLRYSNHVNVEARNLLTCLRFLRQRDR</sequence>
<dbReference type="Gene3D" id="3.90.79.40">
    <property type="entry name" value="EvaA sugar 2,3-dehydratase subunit"/>
    <property type="match status" value="2"/>
</dbReference>
<feature type="domain" description="dTDP-4-dehydro-6-deoxy-alpha-D-glucopyranose 2,3-dehydratase" evidence="1">
    <location>
        <begin position="12"/>
        <end position="216"/>
    </location>
</feature>
<feature type="domain" description="dTDP-4-dehydro-6-deoxy-alpha-D-glucopyranose 2,3-dehydratase" evidence="1">
    <location>
        <begin position="238"/>
        <end position="440"/>
    </location>
</feature>
<organism evidence="2 3">
    <name type="scientific">Streptomyces ossamyceticus</name>
    <dbReference type="NCBI Taxonomy" id="249581"/>
    <lineage>
        <taxon>Bacteria</taxon>
        <taxon>Bacillati</taxon>
        <taxon>Actinomycetota</taxon>
        <taxon>Actinomycetes</taxon>
        <taxon>Kitasatosporales</taxon>
        <taxon>Streptomycetaceae</taxon>
        <taxon>Streptomyces</taxon>
    </lineage>
</organism>
<reference evidence="2 3" key="1">
    <citation type="submission" date="2024-06" db="EMBL/GenBank/DDBJ databases">
        <title>The Natural Products Discovery Center: Release of the First 8490 Sequenced Strains for Exploring Actinobacteria Biosynthetic Diversity.</title>
        <authorList>
            <person name="Kalkreuter E."/>
            <person name="Kautsar S.A."/>
            <person name="Yang D."/>
            <person name="Bader C.D."/>
            <person name="Teijaro C.N."/>
            <person name="Fluegel L."/>
            <person name="Davis C.M."/>
            <person name="Simpson J.R."/>
            <person name="Lauterbach L."/>
            <person name="Steele A.D."/>
            <person name="Gui C."/>
            <person name="Meng S."/>
            <person name="Li G."/>
            <person name="Viehrig K."/>
            <person name="Ye F."/>
            <person name="Su P."/>
            <person name="Kiefer A.F."/>
            <person name="Nichols A."/>
            <person name="Cepeda A.J."/>
            <person name="Yan W."/>
            <person name="Fan B."/>
            <person name="Jiang Y."/>
            <person name="Adhikari A."/>
            <person name="Zheng C.-J."/>
            <person name="Schuster L."/>
            <person name="Cowan T.M."/>
            <person name="Smanski M.J."/>
            <person name="Chevrette M.G."/>
            <person name="De Carvalho L.P.S."/>
            <person name="Shen B."/>
        </authorList>
    </citation>
    <scope>NUCLEOTIDE SEQUENCE [LARGE SCALE GENOMIC DNA]</scope>
    <source>
        <strain evidence="2 3">NPDC006434</strain>
    </source>
</reference>
<accession>A0ABV2UYA3</accession>
<protein>
    <submittedName>
        <fullName evidence="2">NDP-hexose 2,3-dehydratase family protein</fullName>
    </submittedName>
</protein>
<evidence type="ECO:0000259" key="1">
    <source>
        <dbReference type="Pfam" id="PF03559"/>
    </source>
</evidence>
<dbReference type="InterPro" id="IPR005212">
    <property type="entry name" value="EvaA-like"/>
</dbReference>
<dbReference type="Proteomes" id="UP001550210">
    <property type="component" value="Unassembled WGS sequence"/>
</dbReference>
<dbReference type="RefSeq" id="WP_355396214.1">
    <property type="nucleotide sequence ID" value="NZ_JBEXPZ010000014.1"/>
</dbReference>